<feature type="transmembrane region" description="Helical" evidence="1">
    <location>
        <begin position="119"/>
        <end position="140"/>
    </location>
</feature>
<accession>A0A1I0BE39</accession>
<name>A0A1I0BE39_9PROT</name>
<evidence type="ECO:0008006" key="4">
    <source>
        <dbReference type="Google" id="ProtNLM"/>
    </source>
</evidence>
<protein>
    <recommendedName>
        <fullName evidence="4">DUF2007 domain-containing protein</fullName>
    </recommendedName>
</protein>
<dbReference type="Pfam" id="PF19661">
    <property type="entry name" value="DUF6164"/>
    <property type="match status" value="1"/>
</dbReference>
<sequence length="149" mass="16992">MSATIASFRQEILGLRAIEKILSMSKILFKLNGVPDDEANDVRALLSDNDIDFFETAAGNWGVSMPAIWLRDENQFDRARALLDEYQQARTIRMREEYDSLKKSGKHKTLLDAVKERPVLFIVHLAVTILVIYLSLRLVIDISEIGLKE</sequence>
<keyword evidence="1" id="KW-1133">Transmembrane helix</keyword>
<keyword evidence="1" id="KW-0812">Transmembrane</keyword>
<keyword evidence="3" id="KW-1185">Reference proteome</keyword>
<organism evidence="2 3">
    <name type="scientific">Nitrosomonas marina</name>
    <dbReference type="NCBI Taxonomy" id="917"/>
    <lineage>
        <taxon>Bacteria</taxon>
        <taxon>Pseudomonadati</taxon>
        <taxon>Pseudomonadota</taxon>
        <taxon>Betaproteobacteria</taxon>
        <taxon>Nitrosomonadales</taxon>
        <taxon>Nitrosomonadaceae</taxon>
        <taxon>Nitrosomonas</taxon>
    </lineage>
</organism>
<evidence type="ECO:0000313" key="2">
    <source>
        <dbReference type="EMBL" id="SET04452.1"/>
    </source>
</evidence>
<dbReference type="EMBL" id="FOIA01000010">
    <property type="protein sequence ID" value="SET04452.1"/>
    <property type="molecule type" value="Genomic_DNA"/>
</dbReference>
<dbReference type="Proteomes" id="UP000199345">
    <property type="component" value="Unassembled WGS sequence"/>
</dbReference>
<evidence type="ECO:0000313" key="3">
    <source>
        <dbReference type="Proteomes" id="UP000199345"/>
    </source>
</evidence>
<proteinExistence type="predicted"/>
<keyword evidence="1" id="KW-0472">Membrane</keyword>
<gene>
    <name evidence="2" type="ORF">SAMN05216326_11040</name>
</gene>
<evidence type="ECO:0000256" key="1">
    <source>
        <dbReference type="SAM" id="Phobius"/>
    </source>
</evidence>
<dbReference type="InterPro" id="IPR046162">
    <property type="entry name" value="DUF6164"/>
</dbReference>
<dbReference type="AlphaFoldDB" id="A0A1I0BE39"/>
<reference evidence="3" key="1">
    <citation type="submission" date="2016-10" db="EMBL/GenBank/DDBJ databases">
        <authorList>
            <person name="Varghese N."/>
            <person name="Submissions S."/>
        </authorList>
    </citation>
    <scope>NUCLEOTIDE SEQUENCE [LARGE SCALE GENOMIC DNA]</scope>
    <source>
        <strain evidence="3">Nm71</strain>
    </source>
</reference>